<dbReference type="PROSITE" id="PS51760">
    <property type="entry name" value="GH10_2"/>
    <property type="match status" value="1"/>
</dbReference>
<protein>
    <recommendedName>
        <fullName evidence="9">Beta-xylanase</fullName>
        <ecNumber evidence="9">3.2.1.8</ecNumber>
    </recommendedName>
</protein>
<keyword evidence="7 9" id="KW-0326">Glycosidase</keyword>
<evidence type="ECO:0000256" key="2">
    <source>
        <dbReference type="ARBA" id="ARBA00007495"/>
    </source>
</evidence>
<dbReference type="Gene3D" id="3.20.20.80">
    <property type="entry name" value="Glycosidases"/>
    <property type="match status" value="1"/>
</dbReference>
<dbReference type="InterPro" id="IPR044846">
    <property type="entry name" value="GH10"/>
</dbReference>
<organism evidence="12 13">
    <name type="scientific">Desertihabitans brevis</name>
    <dbReference type="NCBI Taxonomy" id="2268447"/>
    <lineage>
        <taxon>Bacteria</taxon>
        <taxon>Bacillati</taxon>
        <taxon>Actinomycetota</taxon>
        <taxon>Actinomycetes</taxon>
        <taxon>Propionibacteriales</taxon>
        <taxon>Propionibacteriaceae</taxon>
        <taxon>Desertihabitans</taxon>
    </lineage>
</organism>
<keyword evidence="13" id="KW-1185">Reference proteome</keyword>
<keyword evidence="8 9" id="KW-0624">Polysaccharide degradation</keyword>
<proteinExistence type="inferred from homology"/>
<evidence type="ECO:0000256" key="5">
    <source>
        <dbReference type="ARBA" id="ARBA00022801"/>
    </source>
</evidence>
<comment type="catalytic activity">
    <reaction evidence="1 9">
        <text>Endohydrolysis of (1-&gt;4)-beta-D-xylosidic linkages in xylans.</text>
        <dbReference type="EC" id="3.2.1.8"/>
    </reaction>
</comment>
<sequence>MREHRRSTPRLLTAALAAGLLAGAALTTTATAPPAAAAPQERPSVQSLDTLRDWAPRQFRIGTAVAGGGHHTSADYPEPFPNDPTYRAFLADQFSSLTAENQMKWNHIHPEPDRYDFEQADAIVDFAEQNGQVVRGHTLFWHSQNPTWLEEGDFSPEELRAILRDHVETVVGRYAGRIQQWDVANEIFDDAGQLRTQDNLWIRELGPGIVADVFRWTHEADPQAELFFNDYNVEGPNAKSDAYHALIQQLLADGVPVHGFGMQAHLGLQYGFDGRMQANLQRFDDLGLATAITEIDVRGPVGEDGQLSPELRQRQTDWYAAALEACLAVEGCRSFTIWGVLDEHSWVPGTFPGQGDALTLEGDYQRKPAYCALQETLATGTGHPGRDRRWERISPRLSCAADRG</sequence>
<evidence type="ECO:0000313" key="12">
    <source>
        <dbReference type="EMBL" id="RCK68416.1"/>
    </source>
</evidence>
<dbReference type="PRINTS" id="PR00134">
    <property type="entry name" value="GLHYDRLASE10"/>
</dbReference>
<feature type="domain" description="GH10" evidence="11">
    <location>
        <begin position="70"/>
        <end position="376"/>
    </location>
</feature>
<dbReference type="InterPro" id="IPR017853">
    <property type="entry name" value="GH"/>
</dbReference>
<dbReference type="PANTHER" id="PTHR31490:SF88">
    <property type="entry name" value="BETA-XYLANASE"/>
    <property type="match status" value="1"/>
</dbReference>
<evidence type="ECO:0000259" key="11">
    <source>
        <dbReference type="PROSITE" id="PS51760"/>
    </source>
</evidence>
<dbReference type="SUPFAM" id="SSF51445">
    <property type="entry name" value="(Trans)glycosidases"/>
    <property type="match status" value="1"/>
</dbReference>
<evidence type="ECO:0000256" key="9">
    <source>
        <dbReference type="RuleBase" id="RU361174"/>
    </source>
</evidence>
<dbReference type="GO" id="GO:0031176">
    <property type="term" value="F:endo-1,4-beta-xylanase activity"/>
    <property type="evidence" value="ECO:0007669"/>
    <property type="project" value="UniProtKB-EC"/>
</dbReference>
<evidence type="ECO:0000256" key="6">
    <source>
        <dbReference type="ARBA" id="ARBA00023277"/>
    </source>
</evidence>
<gene>
    <name evidence="12" type="ORF">DT076_15935</name>
</gene>
<dbReference type="RefSeq" id="WP_114127702.1">
    <property type="nucleotide sequence ID" value="NZ_QOUI01000011.1"/>
</dbReference>
<dbReference type="Pfam" id="PF00331">
    <property type="entry name" value="Glyco_hydro_10"/>
    <property type="match status" value="1"/>
</dbReference>
<comment type="caution">
    <text evidence="12">The sequence shown here is derived from an EMBL/GenBank/DDBJ whole genome shotgun (WGS) entry which is preliminary data.</text>
</comment>
<evidence type="ECO:0000256" key="4">
    <source>
        <dbReference type="ARBA" id="ARBA00022729"/>
    </source>
</evidence>
<evidence type="ECO:0000256" key="7">
    <source>
        <dbReference type="ARBA" id="ARBA00023295"/>
    </source>
</evidence>
<reference evidence="12 13" key="1">
    <citation type="submission" date="2018-07" db="EMBL/GenBank/DDBJ databases">
        <title>Desertimonas flava gen. nov. sp. nov.</title>
        <authorList>
            <person name="Liu S."/>
        </authorList>
    </citation>
    <scope>NUCLEOTIDE SEQUENCE [LARGE SCALE GENOMIC DNA]</scope>
    <source>
        <strain evidence="12 13">16Sb5-5</strain>
    </source>
</reference>
<accession>A0A367YRA4</accession>
<dbReference type="GO" id="GO:0045493">
    <property type="term" value="P:xylan catabolic process"/>
    <property type="evidence" value="ECO:0007669"/>
    <property type="project" value="UniProtKB-KW"/>
</dbReference>
<keyword evidence="4 10" id="KW-0732">Signal</keyword>
<feature type="signal peptide" evidence="10">
    <location>
        <begin position="1"/>
        <end position="32"/>
    </location>
</feature>
<dbReference type="AlphaFoldDB" id="A0A367YRA4"/>
<evidence type="ECO:0000256" key="10">
    <source>
        <dbReference type="SAM" id="SignalP"/>
    </source>
</evidence>
<feature type="chain" id="PRO_5038457088" description="Beta-xylanase" evidence="10">
    <location>
        <begin position="33"/>
        <end position="404"/>
    </location>
</feature>
<evidence type="ECO:0000256" key="1">
    <source>
        <dbReference type="ARBA" id="ARBA00000681"/>
    </source>
</evidence>
<name>A0A367YRA4_9ACTN</name>
<evidence type="ECO:0000313" key="13">
    <source>
        <dbReference type="Proteomes" id="UP000252770"/>
    </source>
</evidence>
<dbReference type="InterPro" id="IPR001000">
    <property type="entry name" value="GH10_dom"/>
</dbReference>
<keyword evidence="6 9" id="KW-0119">Carbohydrate metabolism</keyword>
<keyword evidence="3 12" id="KW-0858">Xylan degradation</keyword>
<dbReference type="EC" id="3.2.1.8" evidence="9"/>
<comment type="similarity">
    <text evidence="2 9">Belongs to the glycosyl hydrolase 10 (cellulase F) family.</text>
</comment>
<dbReference type="Proteomes" id="UP000252770">
    <property type="component" value="Unassembled WGS sequence"/>
</dbReference>
<dbReference type="PANTHER" id="PTHR31490">
    <property type="entry name" value="GLYCOSYL HYDROLASE"/>
    <property type="match status" value="1"/>
</dbReference>
<dbReference type="SMART" id="SM00633">
    <property type="entry name" value="Glyco_10"/>
    <property type="match status" value="1"/>
</dbReference>
<evidence type="ECO:0000256" key="3">
    <source>
        <dbReference type="ARBA" id="ARBA00022651"/>
    </source>
</evidence>
<keyword evidence="5 9" id="KW-0378">Hydrolase</keyword>
<dbReference type="EMBL" id="QOUI01000011">
    <property type="protein sequence ID" value="RCK68416.1"/>
    <property type="molecule type" value="Genomic_DNA"/>
</dbReference>
<evidence type="ECO:0000256" key="8">
    <source>
        <dbReference type="ARBA" id="ARBA00023326"/>
    </source>
</evidence>